<evidence type="ECO:0000313" key="3">
    <source>
        <dbReference type="Proteomes" id="UP001419268"/>
    </source>
</evidence>
<dbReference type="EMBL" id="JBBNAG010000004">
    <property type="protein sequence ID" value="KAK9139973.1"/>
    <property type="molecule type" value="Genomic_DNA"/>
</dbReference>
<accession>A0AAP0PCP8</accession>
<protein>
    <submittedName>
        <fullName evidence="2">Uncharacterized protein</fullName>
    </submittedName>
</protein>
<reference evidence="2 3" key="1">
    <citation type="submission" date="2024-01" db="EMBL/GenBank/DDBJ databases">
        <title>Genome assemblies of Stephania.</title>
        <authorList>
            <person name="Yang L."/>
        </authorList>
    </citation>
    <scope>NUCLEOTIDE SEQUENCE [LARGE SCALE GENOMIC DNA]</scope>
    <source>
        <strain evidence="2">JXDWG</strain>
        <tissue evidence="2">Leaf</tissue>
    </source>
</reference>
<name>A0AAP0PCP8_9MAGN</name>
<dbReference type="AlphaFoldDB" id="A0AAP0PCP8"/>
<evidence type="ECO:0000313" key="2">
    <source>
        <dbReference type="EMBL" id="KAK9139973.1"/>
    </source>
</evidence>
<proteinExistence type="predicted"/>
<evidence type="ECO:0000256" key="1">
    <source>
        <dbReference type="SAM" id="MobiDB-lite"/>
    </source>
</evidence>
<organism evidence="2 3">
    <name type="scientific">Stephania cephalantha</name>
    <dbReference type="NCBI Taxonomy" id="152367"/>
    <lineage>
        <taxon>Eukaryota</taxon>
        <taxon>Viridiplantae</taxon>
        <taxon>Streptophyta</taxon>
        <taxon>Embryophyta</taxon>
        <taxon>Tracheophyta</taxon>
        <taxon>Spermatophyta</taxon>
        <taxon>Magnoliopsida</taxon>
        <taxon>Ranunculales</taxon>
        <taxon>Menispermaceae</taxon>
        <taxon>Menispermoideae</taxon>
        <taxon>Cissampelideae</taxon>
        <taxon>Stephania</taxon>
    </lineage>
</organism>
<sequence>MRRCIRARERRRRGGAAGSPEQGAAALKARRQGYVEEFAWRWYVEEEQWFSCGGRISSAEWRKEERRATAIYTSSGSGVEGGGN</sequence>
<keyword evidence="3" id="KW-1185">Reference proteome</keyword>
<dbReference type="Proteomes" id="UP001419268">
    <property type="component" value="Unassembled WGS sequence"/>
</dbReference>
<comment type="caution">
    <text evidence="2">The sequence shown here is derived from an EMBL/GenBank/DDBJ whole genome shotgun (WGS) entry which is preliminary data.</text>
</comment>
<feature type="region of interest" description="Disordered" evidence="1">
    <location>
        <begin position="1"/>
        <end position="25"/>
    </location>
</feature>
<feature type="compositionally biased region" description="Basic residues" evidence="1">
    <location>
        <begin position="1"/>
        <end position="14"/>
    </location>
</feature>
<gene>
    <name evidence="2" type="ORF">Scep_009654</name>
</gene>